<proteinExistence type="predicted"/>
<organism evidence="2">
    <name type="scientific">freshwater metagenome</name>
    <dbReference type="NCBI Taxonomy" id="449393"/>
    <lineage>
        <taxon>unclassified sequences</taxon>
        <taxon>metagenomes</taxon>
        <taxon>ecological metagenomes</taxon>
    </lineage>
</organism>
<dbReference type="InterPro" id="IPR045443">
    <property type="entry name" value="DUF6504"/>
</dbReference>
<feature type="domain" description="DUF6504" evidence="1">
    <location>
        <begin position="30"/>
        <end position="106"/>
    </location>
</feature>
<dbReference type="EMBL" id="CAFBLM010000032">
    <property type="protein sequence ID" value="CAB4871288.1"/>
    <property type="molecule type" value="Genomic_DNA"/>
</dbReference>
<dbReference type="AlphaFoldDB" id="A0A6J7DP49"/>
<dbReference type="Pfam" id="PF20114">
    <property type="entry name" value="DUF6504"/>
    <property type="match status" value="1"/>
</dbReference>
<evidence type="ECO:0000313" key="2">
    <source>
        <dbReference type="EMBL" id="CAB4871288.1"/>
    </source>
</evidence>
<protein>
    <submittedName>
        <fullName evidence="2">Unannotated protein</fullName>
    </submittedName>
</protein>
<gene>
    <name evidence="2" type="ORF">UFOPK3401_00822</name>
</gene>
<sequence>MRAEVVQVRCRDGVPVEFRRERSRTSGSVRRYSVRAVLGFWVEGTAWWRSKAVRAVLGRDSHESIDTTPEPDRTIWRVEAREADHFHVGVYHLVRGGDGAWLLTRAGD</sequence>
<reference evidence="2" key="1">
    <citation type="submission" date="2020-05" db="EMBL/GenBank/DDBJ databases">
        <authorList>
            <person name="Chiriac C."/>
            <person name="Salcher M."/>
            <person name="Ghai R."/>
            <person name="Kavagutti S V."/>
        </authorList>
    </citation>
    <scope>NUCLEOTIDE SEQUENCE</scope>
</reference>
<evidence type="ECO:0000259" key="1">
    <source>
        <dbReference type="Pfam" id="PF20114"/>
    </source>
</evidence>
<accession>A0A6J7DP49</accession>
<name>A0A6J7DP49_9ZZZZ</name>